<organism evidence="2 3">
    <name type="scientific">Actinocatenispora rupis</name>
    <dbReference type="NCBI Taxonomy" id="519421"/>
    <lineage>
        <taxon>Bacteria</taxon>
        <taxon>Bacillati</taxon>
        <taxon>Actinomycetota</taxon>
        <taxon>Actinomycetes</taxon>
        <taxon>Micromonosporales</taxon>
        <taxon>Micromonosporaceae</taxon>
        <taxon>Actinocatenispora</taxon>
    </lineage>
</organism>
<evidence type="ECO:0000313" key="3">
    <source>
        <dbReference type="Proteomes" id="UP000612808"/>
    </source>
</evidence>
<accession>A0A8J3NA53</accession>
<keyword evidence="1" id="KW-0472">Membrane</keyword>
<evidence type="ECO:0000313" key="2">
    <source>
        <dbReference type="EMBL" id="GID09172.1"/>
    </source>
</evidence>
<sequence>MHARAVDSGRAPTRVATYGGLLLAAAARTVLVGLRTTTPPFVYAGCLAAGLGMGLGYPALWLATMGAGTGGATSATLLADVLGTGLGAGLAGTAAGDGARHAVVPALTGTLLAVAAVALAFAYVARRMSDPGRTVRGTEGER</sequence>
<comment type="caution">
    <text evidence="2">The sequence shown here is derived from an EMBL/GenBank/DDBJ whole genome shotgun (WGS) entry which is preliminary data.</text>
</comment>
<reference evidence="2" key="1">
    <citation type="submission" date="2021-01" db="EMBL/GenBank/DDBJ databases">
        <title>Whole genome shotgun sequence of Actinocatenispora rupis NBRC 107355.</title>
        <authorList>
            <person name="Komaki H."/>
            <person name="Tamura T."/>
        </authorList>
    </citation>
    <scope>NUCLEOTIDE SEQUENCE</scope>
    <source>
        <strain evidence="2">NBRC 107355</strain>
    </source>
</reference>
<dbReference type="EMBL" id="BOMB01000001">
    <property type="protein sequence ID" value="GID09172.1"/>
    <property type="molecule type" value="Genomic_DNA"/>
</dbReference>
<feature type="transmembrane region" description="Helical" evidence="1">
    <location>
        <begin position="102"/>
        <end position="124"/>
    </location>
</feature>
<feature type="transmembrane region" description="Helical" evidence="1">
    <location>
        <begin position="40"/>
        <end position="63"/>
    </location>
</feature>
<keyword evidence="1" id="KW-0812">Transmembrane</keyword>
<feature type="transmembrane region" description="Helical" evidence="1">
    <location>
        <begin position="15"/>
        <end position="34"/>
    </location>
</feature>
<gene>
    <name evidence="2" type="ORF">Aru02nite_00610</name>
</gene>
<keyword evidence="3" id="KW-1185">Reference proteome</keyword>
<dbReference type="Proteomes" id="UP000612808">
    <property type="component" value="Unassembled WGS sequence"/>
</dbReference>
<dbReference type="AlphaFoldDB" id="A0A8J3NA53"/>
<keyword evidence="1" id="KW-1133">Transmembrane helix</keyword>
<protein>
    <submittedName>
        <fullName evidence="2">Uncharacterized protein</fullName>
    </submittedName>
</protein>
<name>A0A8J3NA53_9ACTN</name>
<evidence type="ECO:0000256" key="1">
    <source>
        <dbReference type="SAM" id="Phobius"/>
    </source>
</evidence>
<proteinExistence type="predicted"/>